<feature type="region of interest" description="Disordered" evidence="1">
    <location>
        <begin position="187"/>
        <end position="257"/>
    </location>
</feature>
<feature type="region of interest" description="Disordered" evidence="1">
    <location>
        <begin position="94"/>
        <end position="145"/>
    </location>
</feature>
<evidence type="ECO:0008006" key="4">
    <source>
        <dbReference type="Google" id="ProtNLM"/>
    </source>
</evidence>
<dbReference type="SUPFAM" id="SSF53098">
    <property type="entry name" value="Ribonuclease H-like"/>
    <property type="match status" value="1"/>
</dbReference>
<dbReference type="PANTHER" id="PTHR46880:SF5">
    <property type="entry name" value="DUF4371 DOMAIN-CONTAINING PROTEIN"/>
    <property type="match status" value="1"/>
</dbReference>
<name>A0ABQ7GGH9_DUNSA</name>
<dbReference type="PANTHER" id="PTHR46880">
    <property type="entry name" value="RAS-ASSOCIATING DOMAIN-CONTAINING PROTEIN"/>
    <property type="match status" value="1"/>
</dbReference>
<organism evidence="2 3">
    <name type="scientific">Dunaliella salina</name>
    <name type="common">Green alga</name>
    <name type="synonym">Protococcus salinus</name>
    <dbReference type="NCBI Taxonomy" id="3046"/>
    <lineage>
        <taxon>Eukaryota</taxon>
        <taxon>Viridiplantae</taxon>
        <taxon>Chlorophyta</taxon>
        <taxon>core chlorophytes</taxon>
        <taxon>Chlorophyceae</taxon>
        <taxon>CS clade</taxon>
        <taxon>Chlamydomonadales</taxon>
        <taxon>Dunaliellaceae</taxon>
        <taxon>Dunaliella</taxon>
    </lineage>
</organism>
<evidence type="ECO:0000313" key="2">
    <source>
        <dbReference type="EMBL" id="KAF5833715.1"/>
    </source>
</evidence>
<feature type="compositionally biased region" description="Low complexity" evidence="1">
    <location>
        <begin position="209"/>
        <end position="224"/>
    </location>
</feature>
<reference evidence="2" key="1">
    <citation type="submission" date="2017-08" db="EMBL/GenBank/DDBJ databases">
        <authorList>
            <person name="Polle J.E."/>
            <person name="Barry K."/>
            <person name="Cushman J."/>
            <person name="Schmutz J."/>
            <person name="Tran D."/>
            <person name="Hathwaick L.T."/>
            <person name="Yim W.C."/>
            <person name="Jenkins J."/>
            <person name="Mckie-Krisberg Z.M."/>
            <person name="Prochnik S."/>
            <person name="Lindquist E."/>
            <person name="Dockter R.B."/>
            <person name="Adam C."/>
            <person name="Molina H."/>
            <person name="Bunkerborg J."/>
            <person name="Jin E."/>
            <person name="Buchheim M."/>
            <person name="Magnuson J."/>
        </authorList>
    </citation>
    <scope>NUCLEOTIDE SEQUENCE</scope>
    <source>
        <strain evidence="2">CCAP 19/18</strain>
    </source>
</reference>
<feature type="compositionally biased region" description="Pro residues" evidence="1">
    <location>
        <begin position="25"/>
        <end position="42"/>
    </location>
</feature>
<comment type="caution">
    <text evidence="2">The sequence shown here is derived from an EMBL/GenBank/DDBJ whole genome shotgun (WGS) entry which is preliminary data.</text>
</comment>
<protein>
    <recommendedName>
        <fullName evidence="4">DUF4371 domain-containing protein</fullName>
    </recommendedName>
</protein>
<feature type="region of interest" description="Disordered" evidence="1">
    <location>
        <begin position="1"/>
        <end position="80"/>
    </location>
</feature>
<dbReference type="Proteomes" id="UP000815325">
    <property type="component" value="Unassembled WGS sequence"/>
</dbReference>
<evidence type="ECO:0000313" key="3">
    <source>
        <dbReference type="Proteomes" id="UP000815325"/>
    </source>
</evidence>
<sequence length="951" mass="105060">MNFGRGTLHALWGGRGRGRSQPARGQPPPGQPAPEQPGPQEQPSPTAQGVATVSGAPVQAQHASEGSAPVAQDAHEGSAPVAHHVHEVSAPAVEHGGNAPEAQQGDEGSAPAVEHAHGGNAPEAQHGDEGGSVSEGGRRAGKKPKYLPMSYVPLAELGCFEEVGPTKPDWLVCLPCSWAMRKEFQVRAHKQDSVNSHIGKKDRTSKTEPAPASAAGPSAPSLPAQKPKPAPINPHQQNKARWEQHKQQQQVQQEQQEAGAQQANIRVLLQAAGMEQMRQKLVQFAMVLHLLQHQRPMLAYEQLMELHRFLYEMQLTNSMPMKHWSPTSGWKIARFLAAEVQDELRRRIQRAPFIGISLDEASAIGHTAWLSMHTYIVDKGAREPYFLGVMEITGAPNAVNLAAVVIKALIDIGGLSLQQIGSKLVGIAADGASVMAGELSGVLQRIQASHAPWVLPMHCMGHRVNLVSCGLSNVGLMVKLEYMQSKVFTYFSHSNKKYYDYEAVQADVGVPRHELLRGVDTRWLSILAALDRLWEQYPALLVYFDKEAAVKDNFQALEVWHALIDCEGILGLLLTLPLLRRLNSLIKCMQERGLFLHDAIAAIKSTREDINAWYLDPATACQGTAFRTYQQIVHGDAEVSPLVWVPVGAHGTENLAFEVRLPLGSDRLPRASRVFMLCSAKPGVRRGVDSRLPVGHDLFSELITHVRQQAFEAGQAVDDDLLARFPAGSVHEQLCIVDLRHHAVRNEGPVQPSSRAAARERQQHQQQCVDHQRQCQQHKEQFMSFANSLAERFGHVLSPLMAERPLEPPLNGTLLMEQADSAYQIMGDAQLAGRETPAFWASVAGNVDQRGRVSEWLQLARIASVQVPGSVEEERLFSKLAFIKDERRNRLEAEHLNVCLILATQRMYSFTDFPYISAMRKWFAARERRLAAVPWQPQQPRQPIVVNIDSD</sequence>
<dbReference type="InterPro" id="IPR012337">
    <property type="entry name" value="RNaseH-like_sf"/>
</dbReference>
<feature type="compositionally biased region" description="Low complexity" evidence="1">
    <location>
        <begin position="247"/>
        <end position="257"/>
    </location>
</feature>
<proteinExistence type="predicted"/>
<keyword evidence="3" id="KW-1185">Reference proteome</keyword>
<dbReference type="EMBL" id="MU069795">
    <property type="protein sequence ID" value="KAF5833715.1"/>
    <property type="molecule type" value="Genomic_DNA"/>
</dbReference>
<accession>A0ABQ7GGH9</accession>
<evidence type="ECO:0000256" key="1">
    <source>
        <dbReference type="SAM" id="MobiDB-lite"/>
    </source>
</evidence>
<gene>
    <name evidence="2" type="ORF">DUNSADRAFT_9913</name>
</gene>